<comment type="caution">
    <text evidence="1">The sequence shown here is derived from an EMBL/GenBank/DDBJ whole genome shotgun (WGS) entry which is preliminary data.</text>
</comment>
<dbReference type="InParanoid" id="A0A369KA00"/>
<evidence type="ECO:0000313" key="2">
    <source>
        <dbReference type="Proteomes" id="UP000076154"/>
    </source>
</evidence>
<accession>A0A369KA00</accession>
<name>A0A369KA00_HYPMA</name>
<keyword evidence="2" id="KW-1185">Reference proteome</keyword>
<organism evidence="1 2">
    <name type="scientific">Hypsizygus marmoreus</name>
    <name type="common">White beech mushroom</name>
    <name type="synonym">Agaricus marmoreus</name>
    <dbReference type="NCBI Taxonomy" id="39966"/>
    <lineage>
        <taxon>Eukaryota</taxon>
        <taxon>Fungi</taxon>
        <taxon>Dikarya</taxon>
        <taxon>Basidiomycota</taxon>
        <taxon>Agaricomycotina</taxon>
        <taxon>Agaricomycetes</taxon>
        <taxon>Agaricomycetidae</taxon>
        <taxon>Agaricales</taxon>
        <taxon>Tricholomatineae</taxon>
        <taxon>Lyophyllaceae</taxon>
        <taxon>Hypsizygus</taxon>
    </lineage>
</organism>
<dbReference type="Proteomes" id="UP000076154">
    <property type="component" value="Unassembled WGS sequence"/>
</dbReference>
<proteinExistence type="predicted"/>
<dbReference type="AlphaFoldDB" id="A0A369KA00"/>
<dbReference type="EMBL" id="LUEZ02000005">
    <property type="protein sequence ID" value="RDB30280.1"/>
    <property type="molecule type" value="Genomic_DNA"/>
</dbReference>
<reference evidence="1" key="1">
    <citation type="submission" date="2018-04" db="EMBL/GenBank/DDBJ databases">
        <title>Whole genome sequencing of Hypsizygus marmoreus.</title>
        <authorList>
            <person name="Choi I.-G."/>
            <person name="Min B."/>
            <person name="Kim J.-G."/>
            <person name="Kim S."/>
            <person name="Oh Y.-L."/>
            <person name="Kong W.-S."/>
            <person name="Park H."/>
            <person name="Jeong J."/>
            <person name="Song E.-S."/>
        </authorList>
    </citation>
    <scope>NUCLEOTIDE SEQUENCE [LARGE SCALE GENOMIC DNA]</scope>
    <source>
        <strain evidence="1">51987-8</strain>
    </source>
</reference>
<evidence type="ECO:0000313" key="1">
    <source>
        <dbReference type="EMBL" id="RDB30280.1"/>
    </source>
</evidence>
<protein>
    <submittedName>
        <fullName evidence="1">Uncharacterized protein</fullName>
    </submittedName>
</protein>
<sequence>MSTVDGFRGRRKDDEQPLGFGMKSVWLCILLAPNLMVQTLHVSVDEKVSPLVNNTFVQNSFTIARRLRHDWNKAFLHRLFHSDRKQF</sequence>
<gene>
    <name evidence="1" type="ORF">Hypma_007111</name>
</gene>